<organism evidence="2 3">
    <name type="scientific">Laetiporus sulphureus 93-53</name>
    <dbReference type="NCBI Taxonomy" id="1314785"/>
    <lineage>
        <taxon>Eukaryota</taxon>
        <taxon>Fungi</taxon>
        <taxon>Dikarya</taxon>
        <taxon>Basidiomycota</taxon>
        <taxon>Agaricomycotina</taxon>
        <taxon>Agaricomycetes</taxon>
        <taxon>Polyporales</taxon>
        <taxon>Laetiporus</taxon>
    </lineage>
</organism>
<evidence type="ECO:0000313" key="2">
    <source>
        <dbReference type="EMBL" id="KZT05696.1"/>
    </source>
</evidence>
<dbReference type="RefSeq" id="XP_040763436.1">
    <property type="nucleotide sequence ID" value="XM_040904539.1"/>
</dbReference>
<dbReference type="OrthoDB" id="4584900at2759"/>
<evidence type="ECO:0000313" key="3">
    <source>
        <dbReference type="Proteomes" id="UP000076871"/>
    </source>
</evidence>
<dbReference type="InParanoid" id="A0A165DVA4"/>
<feature type="region of interest" description="Disordered" evidence="1">
    <location>
        <begin position="29"/>
        <end position="55"/>
    </location>
</feature>
<dbReference type="AlphaFoldDB" id="A0A165DVA4"/>
<accession>A0A165DVA4</accession>
<feature type="compositionally biased region" description="Low complexity" evidence="1">
    <location>
        <begin position="38"/>
        <end position="51"/>
    </location>
</feature>
<gene>
    <name evidence="2" type="ORF">LAESUDRAFT_655174</name>
</gene>
<dbReference type="GeneID" id="63821569"/>
<dbReference type="Proteomes" id="UP000076871">
    <property type="component" value="Unassembled WGS sequence"/>
</dbReference>
<evidence type="ECO:0000256" key="1">
    <source>
        <dbReference type="SAM" id="MobiDB-lite"/>
    </source>
</evidence>
<dbReference type="EMBL" id="KV427628">
    <property type="protein sequence ID" value="KZT05696.1"/>
    <property type="molecule type" value="Genomic_DNA"/>
</dbReference>
<keyword evidence="3" id="KW-1185">Reference proteome</keyword>
<name>A0A165DVA4_9APHY</name>
<reference evidence="2 3" key="1">
    <citation type="journal article" date="2016" name="Mol. Biol. Evol.">
        <title>Comparative Genomics of Early-Diverging Mushroom-Forming Fungi Provides Insights into the Origins of Lignocellulose Decay Capabilities.</title>
        <authorList>
            <person name="Nagy L.G."/>
            <person name="Riley R."/>
            <person name="Tritt A."/>
            <person name="Adam C."/>
            <person name="Daum C."/>
            <person name="Floudas D."/>
            <person name="Sun H."/>
            <person name="Yadav J.S."/>
            <person name="Pangilinan J."/>
            <person name="Larsson K.H."/>
            <person name="Matsuura K."/>
            <person name="Barry K."/>
            <person name="Labutti K."/>
            <person name="Kuo R."/>
            <person name="Ohm R.A."/>
            <person name="Bhattacharya S.S."/>
            <person name="Shirouzu T."/>
            <person name="Yoshinaga Y."/>
            <person name="Martin F.M."/>
            <person name="Grigoriev I.V."/>
            <person name="Hibbett D.S."/>
        </authorList>
    </citation>
    <scope>NUCLEOTIDE SEQUENCE [LARGE SCALE GENOMIC DNA]</scope>
    <source>
        <strain evidence="2 3">93-53</strain>
    </source>
</reference>
<sequence>MLNPVNLDVKPVAMADRVPMTNAQRIARGLGPNRPRFRSSARLAPRASSLPDPNPNRCTTVAGHIRVTGTGIETNSFVSRNPNPFGEYGITEGTGDALLVQYIDCMVAMGSLDLVTLNGIADFTYLGGITGYASSSGDLARGSDNYVYLGGTTQIAPNARPASGANSFTFTTGEHEDIESAIWRINASTGAITAHWVNPDGSLPTTTIAYYAPENFLLLTGDDAAFARTYGTTPVVTLTFVEA</sequence>
<dbReference type="STRING" id="1314785.A0A165DVA4"/>
<protein>
    <submittedName>
        <fullName evidence="2">Uncharacterized protein</fullName>
    </submittedName>
</protein>
<proteinExistence type="predicted"/>